<dbReference type="PANTHER" id="PTHR47326:SF1">
    <property type="entry name" value="HTH PSQ-TYPE DOMAIN-CONTAINING PROTEIN"/>
    <property type="match status" value="1"/>
</dbReference>
<evidence type="ECO:0000313" key="2">
    <source>
        <dbReference type="Proteomes" id="UP000053097"/>
    </source>
</evidence>
<accession>A0A026WFW1</accession>
<organism evidence="1 2">
    <name type="scientific">Ooceraea biroi</name>
    <name type="common">Clonal raider ant</name>
    <name type="synonym">Cerapachys biroi</name>
    <dbReference type="NCBI Taxonomy" id="2015173"/>
    <lineage>
        <taxon>Eukaryota</taxon>
        <taxon>Metazoa</taxon>
        <taxon>Ecdysozoa</taxon>
        <taxon>Arthropoda</taxon>
        <taxon>Hexapoda</taxon>
        <taxon>Insecta</taxon>
        <taxon>Pterygota</taxon>
        <taxon>Neoptera</taxon>
        <taxon>Endopterygota</taxon>
        <taxon>Hymenoptera</taxon>
        <taxon>Apocrita</taxon>
        <taxon>Aculeata</taxon>
        <taxon>Formicoidea</taxon>
        <taxon>Formicidae</taxon>
        <taxon>Dorylinae</taxon>
        <taxon>Ooceraea</taxon>
    </lineage>
</organism>
<evidence type="ECO:0000313" key="1">
    <source>
        <dbReference type="EMBL" id="EZA54942.1"/>
    </source>
</evidence>
<dbReference type="PANTHER" id="PTHR47326">
    <property type="entry name" value="TRANSPOSABLE ELEMENT TC3 TRANSPOSASE-LIKE PROTEIN"/>
    <property type="match status" value="1"/>
</dbReference>
<sequence length="146" mass="17243">TSVRRAPQAHDITPRSVNRILRKNKLHPYKVQHVQKLQDGDNELRLRFCARMMELIDASPNFLYHIVFTDEATFTLTGEVNNQNFRLWSDENPNWMEGNLNAQIYERLLVDEIIPAIQNIFSNNLLKYGFNMMELRLILVQDHAEF</sequence>
<feature type="non-terminal residue" evidence="1">
    <location>
        <position position="1"/>
    </location>
</feature>
<dbReference type="Gene3D" id="3.30.420.10">
    <property type="entry name" value="Ribonuclease H-like superfamily/Ribonuclease H"/>
    <property type="match status" value="1"/>
</dbReference>
<dbReference type="Proteomes" id="UP000053097">
    <property type="component" value="Unassembled WGS sequence"/>
</dbReference>
<reference evidence="1 2" key="1">
    <citation type="journal article" date="2014" name="Curr. Biol.">
        <title>The genome of the clonal raider ant Cerapachys biroi.</title>
        <authorList>
            <person name="Oxley P.R."/>
            <person name="Ji L."/>
            <person name="Fetter-Pruneda I."/>
            <person name="McKenzie S.K."/>
            <person name="Li C."/>
            <person name="Hu H."/>
            <person name="Zhang G."/>
            <person name="Kronauer D.J."/>
        </authorList>
    </citation>
    <scope>NUCLEOTIDE SEQUENCE [LARGE SCALE GENOMIC DNA]</scope>
</reference>
<proteinExistence type="predicted"/>
<gene>
    <name evidence="1" type="ORF">X777_05466</name>
</gene>
<protein>
    <submittedName>
        <fullName evidence="1">Uncharacterized protein</fullName>
    </submittedName>
</protein>
<keyword evidence="2" id="KW-1185">Reference proteome</keyword>
<name>A0A026WFW1_OOCBI</name>
<dbReference type="GO" id="GO:0003676">
    <property type="term" value="F:nucleic acid binding"/>
    <property type="evidence" value="ECO:0007669"/>
    <property type="project" value="InterPro"/>
</dbReference>
<dbReference type="AlphaFoldDB" id="A0A026WFW1"/>
<dbReference type="InterPro" id="IPR036397">
    <property type="entry name" value="RNaseH_sf"/>
</dbReference>
<dbReference type="EMBL" id="KK107232">
    <property type="protein sequence ID" value="EZA54942.1"/>
    <property type="molecule type" value="Genomic_DNA"/>
</dbReference>